<evidence type="ECO:0000313" key="4">
    <source>
        <dbReference type="Proteomes" id="UP001151760"/>
    </source>
</evidence>
<gene>
    <name evidence="3" type="ORF">Tco_0681673</name>
</gene>
<feature type="region of interest" description="Disordered" evidence="2">
    <location>
        <begin position="649"/>
        <end position="694"/>
    </location>
</feature>
<protein>
    <submittedName>
        <fullName evidence="3">Uncharacterized protein</fullName>
    </submittedName>
</protein>
<accession>A0ABQ4XP98</accession>
<evidence type="ECO:0000256" key="2">
    <source>
        <dbReference type="SAM" id="MobiDB-lite"/>
    </source>
</evidence>
<proteinExistence type="predicted"/>
<feature type="region of interest" description="Disordered" evidence="2">
    <location>
        <begin position="780"/>
        <end position="804"/>
    </location>
</feature>
<organism evidence="3 4">
    <name type="scientific">Tanacetum coccineum</name>
    <dbReference type="NCBI Taxonomy" id="301880"/>
    <lineage>
        <taxon>Eukaryota</taxon>
        <taxon>Viridiplantae</taxon>
        <taxon>Streptophyta</taxon>
        <taxon>Embryophyta</taxon>
        <taxon>Tracheophyta</taxon>
        <taxon>Spermatophyta</taxon>
        <taxon>Magnoliopsida</taxon>
        <taxon>eudicotyledons</taxon>
        <taxon>Gunneridae</taxon>
        <taxon>Pentapetalae</taxon>
        <taxon>asterids</taxon>
        <taxon>campanulids</taxon>
        <taxon>Asterales</taxon>
        <taxon>Asteraceae</taxon>
        <taxon>Asteroideae</taxon>
        <taxon>Anthemideae</taxon>
        <taxon>Anthemidinae</taxon>
        <taxon>Tanacetum</taxon>
    </lineage>
</organism>
<keyword evidence="4" id="KW-1185">Reference proteome</keyword>
<comment type="caution">
    <text evidence="3">The sequence shown here is derived from an EMBL/GenBank/DDBJ whole genome shotgun (WGS) entry which is preliminary data.</text>
</comment>
<evidence type="ECO:0000313" key="3">
    <source>
        <dbReference type="EMBL" id="GJS67109.1"/>
    </source>
</evidence>
<feature type="region of interest" description="Disordered" evidence="2">
    <location>
        <begin position="610"/>
        <end position="629"/>
    </location>
</feature>
<name>A0ABQ4XP98_9ASTR</name>
<sequence>MVWFCAWAGKRFIKERGVVDVDENKKIQKQLKKANATLTQELTECKSILAETSRTLGESNSIRDSCLVALQNKQTEFERYKAFNDRTVDYDKLERRLNETLGLLAQKEIDIKESLKVKAYEISVVKEKHDELVKQSLLTKSHYEGLVKEKTKVITDLKLKEEKDIDKMISMENQLKFLNEIVYKRSQSIQTIHMLAPKCPTFNGRPTFANPRYLKKAQNEIPCLYAIPHDQSDPANRLVPDREETLTLDNESRSKLNKDLVKPFDYTKLNSLYEIFKPPTQHYEIQFAQANEIRKKMWRKSFVKTKPNIFKNIDFLPVSKSISKSRQAYNVMTNNINHLKEIVNQAWVKHSNDLLHLRNPTAQDMEILVKTCLMPLALKTQNDSFAFVHELKQEMHADLKYVESLEDELDELESDKAEFSNMYDMLLQECVSKDVMCSYLQSSSDLDEITELQCLYLHKVRECDCLAQKLSEQTEFVSKEIYTELLRSFAKLEKHSISLEIALQECQEQLKNDTVCKEKASNVFRKEREQYFEIQDLKAQLQDKNIAISELKKLIEKCKGKSVDTKFDKPSVVRQPNAQRIPKPSVLGKPAPFSDSLERKYFAKKKSVLKTNESEGLSKPVTPQNLPQTATQAVRNTNVIKPGMYRIASSTTQTRAPQLNQTSRNTNPRVSTSTGVAHKTNVSRPQPRSNQMKDKVVPNTSHVKFKKTEVEEHPRISSISNQTKSVTACNDSLNSRTSNVNAVCATCGKCVFNLNHDACVSKYLNDVNARTKKPKVVPISTRKPKSQANKSVATPHKKTVASESTITNSKSYYRMLYKKTNKA</sequence>
<evidence type="ECO:0000256" key="1">
    <source>
        <dbReference type="SAM" id="Coils"/>
    </source>
</evidence>
<feature type="compositionally biased region" description="Polar residues" evidence="2">
    <location>
        <begin position="649"/>
        <end position="690"/>
    </location>
</feature>
<reference evidence="3" key="2">
    <citation type="submission" date="2022-01" db="EMBL/GenBank/DDBJ databases">
        <authorList>
            <person name="Yamashiro T."/>
            <person name="Shiraishi A."/>
            <person name="Satake H."/>
            <person name="Nakayama K."/>
        </authorList>
    </citation>
    <scope>NUCLEOTIDE SEQUENCE</scope>
</reference>
<reference evidence="3" key="1">
    <citation type="journal article" date="2022" name="Int. J. Mol. Sci.">
        <title>Draft Genome of Tanacetum Coccineum: Genomic Comparison of Closely Related Tanacetum-Family Plants.</title>
        <authorList>
            <person name="Yamashiro T."/>
            <person name="Shiraishi A."/>
            <person name="Nakayama K."/>
            <person name="Satake H."/>
        </authorList>
    </citation>
    <scope>NUCLEOTIDE SEQUENCE</scope>
</reference>
<dbReference type="Proteomes" id="UP001151760">
    <property type="component" value="Unassembled WGS sequence"/>
</dbReference>
<dbReference type="EMBL" id="BQNB010009695">
    <property type="protein sequence ID" value="GJS67109.1"/>
    <property type="molecule type" value="Genomic_DNA"/>
</dbReference>
<keyword evidence="1" id="KW-0175">Coiled coil</keyword>
<feature type="coiled-coil region" evidence="1">
    <location>
        <begin position="395"/>
        <end position="429"/>
    </location>
</feature>